<evidence type="ECO:0000313" key="5">
    <source>
        <dbReference type="Proteomes" id="UP000662703"/>
    </source>
</evidence>
<feature type="domain" description="CRM" evidence="3">
    <location>
        <begin position="10"/>
        <end position="106"/>
    </location>
</feature>
<comment type="caution">
    <text evidence="4">The sequence shown here is derived from an EMBL/GenBank/DDBJ whole genome shotgun (WGS) entry which is preliminary data.</text>
</comment>
<evidence type="ECO:0000313" key="4">
    <source>
        <dbReference type="EMBL" id="MBF5055842.1"/>
    </source>
</evidence>
<dbReference type="Pfam" id="PF01985">
    <property type="entry name" value="CRS1_YhbY"/>
    <property type="match status" value="1"/>
</dbReference>
<dbReference type="PANTHER" id="PTHR40065">
    <property type="entry name" value="RNA-BINDING PROTEIN YHBY"/>
    <property type="match status" value="1"/>
</dbReference>
<dbReference type="SUPFAM" id="SSF75471">
    <property type="entry name" value="YhbY-like"/>
    <property type="match status" value="1"/>
</dbReference>
<accession>A0ABS0ANY1</accession>
<evidence type="ECO:0000256" key="2">
    <source>
        <dbReference type="PROSITE-ProRule" id="PRU00626"/>
    </source>
</evidence>
<dbReference type="SMART" id="SM01103">
    <property type="entry name" value="CRS1_YhbY"/>
    <property type="match status" value="1"/>
</dbReference>
<keyword evidence="1 2" id="KW-0694">RNA-binding</keyword>
<sequence>MAPPFLEKIMPLSPLDKKRLRRIGHHLKPVLLSGDKGLSDAFLEELAARLEDHELIKVKVNAPTRDERARMIEAMCEHSGAEQVQRVGNIALLYRAAAKPNPKLSNILRADEG</sequence>
<dbReference type="Gene3D" id="3.30.110.60">
    <property type="entry name" value="YhbY-like"/>
    <property type="match status" value="1"/>
</dbReference>
<reference evidence="4 5" key="1">
    <citation type="submission" date="2012-09" db="EMBL/GenBank/DDBJ databases">
        <title>Genome Sequence of alkane-degrading Bacterium Alcanivorax sp. 521-1.</title>
        <authorList>
            <person name="Lai Q."/>
            <person name="Shao Z."/>
        </authorList>
    </citation>
    <scope>NUCLEOTIDE SEQUENCE [LARGE SCALE GENOMIC DNA]</scope>
    <source>
        <strain evidence="4 5">521-1</strain>
    </source>
</reference>
<dbReference type="InterPro" id="IPR001890">
    <property type="entry name" value="RNA-binding_CRM"/>
</dbReference>
<dbReference type="PROSITE" id="PS51295">
    <property type="entry name" value="CRM"/>
    <property type="match status" value="1"/>
</dbReference>
<dbReference type="InterPro" id="IPR035920">
    <property type="entry name" value="YhbY-like_sf"/>
</dbReference>
<dbReference type="InterPro" id="IPR051925">
    <property type="entry name" value="RNA-binding_domain"/>
</dbReference>
<dbReference type="PANTHER" id="PTHR40065:SF3">
    <property type="entry name" value="RNA-BINDING PROTEIN YHBY"/>
    <property type="match status" value="1"/>
</dbReference>
<evidence type="ECO:0000259" key="3">
    <source>
        <dbReference type="PROSITE" id="PS51295"/>
    </source>
</evidence>
<dbReference type="Proteomes" id="UP000662703">
    <property type="component" value="Unassembled WGS sequence"/>
</dbReference>
<protein>
    <recommendedName>
        <fullName evidence="3">CRM domain-containing protein</fullName>
    </recommendedName>
</protein>
<gene>
    <name evidence="4" type="ORF">Y5W_01136</name>
</gene>
<organism evidence="4 5">
    <name type="scientific">Alloalcanivorax profundimaris</name>
    <dbReference type="NCBI Taxonomy" id="2735259"/>
    <lineage>
        <taxon>Bacteria</taxon>
        <taxon>Pseudomonadati</taxon>
        <taxon>Pseudomonadota</taxon>
        <taxon>Gammaproteobacteria</taxon>
        <taxon>Oceanospirillales</taxon>
        <taxon>Alcanivoracaceae</taxon>
        <taxon>Alloalcanivorax</taxon>
    </lineage>
</organism>
<name>A0ABS0ANY1_9GAMM</name>
<keyword evidence="5" id="KW-1185">Reference proteome</keyword>
<dbReference type="EMBL" id="ARXX01000012">
    <property type="protein sequence ID" value="MBF5055842.1"/>
    <property type="molecule type" value="Genomic_DNA"/>
</dbReference>
<proteinExistence type="predicted"/>
<evidence type="ECO:0000256" key="1">
    <source>
        <dbReference type="ARBA" id="ARBA00022884"/>
    </source>
</evidence>